<accession>A0A9X8HJW4</accession>
<organism evidence="2 3">
    <name type="scientific">Pseudomonas putida</name>
    <name type="common">Arthrobacter siderocapsulatus</name>
    <dbReference type="NCBI Taxonomy" id="303"/>
    <lineage>
        <taxon>Bacteria</taxon>
        <taxon>Pseudomonadati</taxon>
        <taxon>Pseudomonadota</taxon>
        <taxon>Gammaproteobacteria</taxon>
        <taxon>Pseudomonadales</taxon>
        <taxon>Pseudomonadaceae</taxon>
        <taxon>Pseudomonas</taxon>
    </lineage>
</organism>
<feature type="compositionally biased region" description="Basic and acidic residues" evidence="1">
    <location>
        <begin position="17"/>
        <end position="29"/>
    </location>
</feature>
<sequence>MKGLDAKKSVKKKPAKTAKEKRTAKRSKDGTAGFLPH</sequence>
<dbReference type="EMBL" id="RJUR01000013">
    <property type="protein sequence ID" value="ROQ50080.1"/>
    <property type="molecule type" value="Genomic_DNA"/>
</dbReference>
<name>A0A9X8HJW4_PSEPU</name>
<reference evidence="2 3" key="1">
    <citation type="submission" date="2018-11" db="EMBL/GenBank/DDBJ databases">
        <title>Genomic analyses of the natural microbiome of Caenorhabditis elegans.</title>
        <authorList>
            <person name="Samuel B."/>
        </authorList>
    </citation>
    <scope>NUCLEOTIDE SEQUENCE [LARGE SCALE GENOMIC DNA]</scope>
    <source>
        <strain evidence="2 3">BIGb0473</strain>
    </source>
</reference>
<evidence type="ECO:0000256" key="1">
    <source>
        <dbReference type="SAM" id="MobiDB-lite"/>
    </source>
</evidence>
<protein>
    <submittedName>
        <fullName evidence="2">Uncharacterized protein</fullName>
    </submittedName>
</protein>
<comment type="caution">
    <text evidence="2">The sequence shown here is derived from an EMBL/GenBank/DDBJ whole genome shotgun (WGS) entry which is preliminary data.</text>
</comment>
<dbReference type="Proteomes" id="UP000269115">
    <property type="component" value="Unassembled WGS sequence"/>
</dbReference>
<feature type="region of interest" description="Disordered" evidence="1">
    <location>
        <begin position="1"/>
        <end position="37"/>
    </location>
</feature>
<gene>
    <name evidence="2" type="ORF">EDF85_2872</name>
</gene>
<evidence type="ECO:0000313" key="3">
    <source>
        <dbReference type="Proteomes" id="UP000269115"/>
    </source>
</evidence>
<proteinExistence type="predicted"/>
<evidence type="ECO:0000313" key="2">
    <source>
        <dbReference type="EMBL" id="ROQ50080.1"/>
    </source>
</evidence>
<dbReference type="AlphaFoldDB" id="A0A9X8HJW4"/>